<reference evidence="11" key="1">
    <citation type="journal article" date="2023" name="G3 (Bethesda)">
        <title>Whole genome assemblies of Zophobas morio and Tenebrio molitor.</title>
        <authorList>
            <person name="Kaur S."/>
            <person name="Stinson S.A."/>
            <person name="diCenzo G.C."/>
        </authorList>
    </citation>
    <scope>NUCLEOTIDE SEQUENCE</scope>
    <source>
        <strain evidence="11">QUZm001</strain>
    </source>
</reference>
<dbReference type="PANTHER" id="PTHR21137">
    <property type="entry name" value="ODORANT RECEPTOR"/>
    <property type="match status" value="1"/>
</dbReference>
<evidence type="ECO:0000256" key="5">
    <source>
        <dbReference type="ARBA" id="ARBA00022725"/>
    </source>
</evidence>
<dbReference type="GO" id="GO:0007165">
    <property type="term" value="P:signal transduction"/>
    <property type="evidence" value="ECO:0007669"/>
    <property type="project" value="UniProtKB-KW"/>
</dbReference>
<evidence type="ECO:0000256" key="8">
    <source>
        <dbReference type="ARBA" id="ARBA00023170"/>
    </source>
</evidence>
<comment type="caution">
    <text evidence="10">Lacks conserved residue(s) required for the propagation of feature annotation.</text>
</comment>
<evidence type="ECO:0000256" key="9">
    <source>
        <dbReference type="ARBA" id="ARBA00023224"/>
    </source>
</evidence>
<dbReference type="GO" id="GO:0005886">
    <property type="term" value="C:plasma membrane"/>
    <property type="evidence" value="ECO:0007669"/>
    <property type="project" value="UniProtKB-SubCell"/>
</dbReference>
<accession>A0AA38HWM1</accession>
<evidence type="ECO:0000256" key="7">
    <source>
        <dbReference type="ARBA" id="ARBA00023136"/>
    </source>
</evidence>
<comment type="similarity">
    <text evidence="10">Belongs to the insect chemoreceptor superfamily. Heteromeric odorant receptor channel (TC 1.A.69) family.</text>
</comment>
<keyword evidence="3 10" id="KW-0716">Sensory transduction</keyword>
<evidence type="ECO:0000256" key="3">
    <source>
        <dbReference type="ARBA" id="ARBA00022606"/>
    </source>
</evidence>
<sequence length="384" mass="44158">MAAAATEITICRSTRRNLRYILLWPNINEELEPSNSYTGKIVTYVLITAAFPLCVLIHVITTKTRNIDVPVVDNISALASLTGTYYMSFIYTKNQSKVARLLKEMSNFENFGKPPNFDQKEQVLNFFSTFFFLYLSVGIVQYDLLKFKGKAECEERNKNQDLTENCGFITPLWTPFSTQNVFVYYSFHVYIVFCAQLLMKPNMLITYNEFEITQHLVLRIKHLNQMICEAIDNTQFEISQSRLTNCILYHVDIIRMAKALDECFSNAMFTHTCITAIICACIEKQFVEGDRLCAILHFSGWILTLTFACCSGQILINASESISESIWSSKWYEVDVRLQKDILFMLRRSQTIFFLTAGPFSSLSFPLLVSAVKMSYSLLCLLTY</sequence>
<keyword evidence="12" id="KW-1185">Reference proteome</keyword>
<evidence type="ECO:0000256" key="6">
    <source>
        <dbReference type="ARBA" id="ARBA00022989"/>
    </source>
</evidence>
<dbReference type="InterPro" id="IPR004117">
    <property type="entry name" value="7tm6_olfct_rcpt"/>
</dbReference>
<dbReference type="Proteomes" id="UP001168821">
    <property type="component" value="Unassembled WGS sequence"/>
</dbReference>
<evidence type="ECO:0000256" key="1">
    <source>
        <dbReference type="ARBA" id="ARBA00004651"/>
    </source>
</evidence>
<dbReference type="PANTHER" id="PTHR21137:SF35">
    <property type="entry name" value="ODORANT RECEPTOR 19A-RELATED"/>
    <property type="match status" value="1"/>
</dbReference>
<keyword evidence="2" id="KW-1003">Cell membrane</keyword>
<keyword evidence="5 10" id="KW-0552">Olfaction</keyword>
<evidence type="ECO:0000313" key="12">
    <source>
        <dbReference type="Proteomes" id="UP001168821"/>
    </source>
</evidence>
<comment type="subcellular location">
    <subcellularLocation>
        <location evidence="1 10">Cell membrane</location>
        <topology evidence="1 10">Multi-pass membrane protein</topology>
    </subcellularLocation>
</comment>
<gene>
    <name evidence="11" type="ORF">Zmor_026886</name>
</gene>
<proteinExistence type="inferred from homology"/>
<dbReference type="GO" id="GO:0005549">
    <property type="term" value="F:odorant binding"/>
    <property type="evidence" value="ECO:0007669"/>
    <property type="project" value="InterPro"/>
</dbReference>
<keyword evidence="8 10" id="KW-0675">Receptor</keyword>
<keyword evidence="9 10" id="KW-0807">Transducer</keyword>
<organism evidence="11 12">
    <name type="scientific">Zophobas morio</name>
    <dbReference type="NCBI Taxonomy" id="2755281"/>
    <lineage>
        <taxon>Eukaryota</taxon>
        <taxon>Metazoa</taxon>
        <taxon>Ecdysozoa</taxon>
        <taxon>Arthropoda</taxon>
        <taxon>Hexapoda</taxon>
        <taxon>Insecta</taxon>
        <taxon>Pterygota</taxon>
        <taxon>Neoptera</taxon>
        <taxon>Endopterygota</taxon>
        <taxon>Coleoptera</taxon>
        <taxon>Polyphaga</taxon>
        <taxon>Cucujiformia</taxon>
        <taxon>Tenebrionidae</taxon>
        <taxon>Zophobas</taxon>
    </lineage>
</organism>
<protein>
    <recommendedName>
        <fullName evidence="10">Odorant receptor</fullName>
    </recommendedName>
</protein>
<keyword evidence="6 10" id="KW-1133">Transmembrane helix</keyword>
<feature type="transmembrane region" description="Helical" evidence="10">
    <location>
        <begin position="41"/>
        <end position="60"/>
    </location>
</feature>
<keyword evidence="7 10" id="KW-0472">Membrane</keyword>
<dbReference type="AlphaFoldDB" id="A0AA38HWM1"/>
<dbReference type="EMBL" id="JALNTZ010000008">
    <property type="protein sequence ID" value="KAJ3644216.1"/>
    <property type="molecule type" value="Genomic_DNA"/>
</dbReference>
<keyword evidence="4 10" id="KW-0812">Transmembrane</keyword>
<feature type="transmembrane region" description="Helical" evidence="10">
    <location>
        <begin position="352"/>
        <end position="372"/>
    </location>
</feature>
<comment type="caution">
    <text evidence="11">The sequence shown here is derived from an EMBL/GenBank/DDBJ whole genome shotgun (WGS) entry which is preliminary data.</text>
</comment>
<feature type="transmembrane region" description="Helical" evidence="10">
    <location>
        <begin position="181"/>
        <end position="199"/>
    </location>
</feature>
<dbReference type="Pfam" id="PF02949">
    <property type="entry name" value="7tm_6"/>
    <property type="match status" value="1"/>
</dbReference>
<name>A0AA38HWM1_9CUCU</name>
<evidence type="ECO:0000256" key="4">
    <source>
        <dbReference type="ARBA" id="ARBA00022692"/>
    </source>
</evidence>
<evidence type="ECO:0000256" key="2">
    <source>
        <dbReference type="ARBA" id="ARBA00022475"/>
    </source>
</evidence>
<evidence type="ECO:0000256" key="10">
    <source>
        <dbReference type="RuleBase" id="RU351113"/>
    </source>
</evidence>
<dbReference type="GO" id="GO:0004984">
    <property type="term" value="F:olfactory receptor activity"/>
    <property type="evidence" value="ECO:0007669"/>
    <property type="project" value="InterPro"/>
</dbReference>
<evidence type="ECO:0000313" key="11">
    <source>
        <dbReference type="EMBL" id="KAJ3644216.1"/>
    </source>
</evidence>
<feature type="transmembrane region" description="Helical" evidence="10">
    <location>
        <begin position="123"/>
        <end position="142"/>
    </location>
</feature>